<proteinExistence type="predicted"/>
<feature type="region of interest" description="Disordered" evidence="1">
    <location>
        <begin position="169"/>
        <end position="189"/>
    </location>
</feature>
<gene>
    <name evidence="2" type="ORF">PXEA_LOCUS12528</name>
</gene>
<evidence type="ECO:0000313" key="3">
    <source>
        <dbReference type="Proteomes" id="UP000784294"/>
    </source>
</evidence>
<dbReference type="AlphaFoldDB" id="A0A448WSM0"/>
<accession>A0A448WSM0</accession>
<sequence length="287" mass="31145">MAIKHTTRYEMLPGVLSTQIARTNQIEFSHYLVLTNAKANSVHPVPSSNVLLESFKVPAGGVGSRPLVTRFEVSPSLFMPAESTSLPATRPASCDRSLQTLTTAASDSRSVPPAKHATVGVQASGSSCPQQHQVTTSLVQTTPPPPVLMDVHLVVQLADQATRPLLDTQAAPGHGLSVSTSVTPGDQDPEDFCSKRRQRRPYSPHVTMVDCVIAVETSDRAERREEQSKTAFVLERWECGTQTDSMELAHTLLTHTMQVSVPYGHLVTRSVTTLASRSEVTRLGRVM</sequence>
<comment type="caution">
    <text evidence="2">The sequence shown here is derived from an EMBL/GenBank/DDBJ whole genome shotgun (WGS) entry which is preliminary data.</text>
</comment>
<evidence type="ECO:0000313" key="2">
    <source>
        <dbReference type="EMBL" id="VEL19088.1"/>
    </source>
</evidence>
<keyword evidence="3" id="KW-1185">Reference proteome</keyword>
<protein>
    <submittedName>
        <fullName evidence="2">Uncharacterized protein</fullName>
    </submittedName>
</protein>
<name>A0A448WSM0_9PLAT</name>
<reference evidence="2" key="1">
    <citation type="submission" date="2018-11" db="EMBL/GenBank/DDBJ databases">
        <authorList>
            <consortium name="Pathogen Informatics"/>
        </authorList>
    </citation>
    <scope>NUCLEOTIDE SEQUENCE</scope>
</reference>
<evidence type="ECO:0000256" key="1">
    <source>
        <dbReference type="SAM" id="MobiDB-lite"/>
    </source>
</evidence>
<dbReference type="EMBL" id="CAAALY010040018">
    <property type="protein sequence ID" value="VEL19088.1"/>
    <property type="molecule type" value="Genomic_DNA"/>
</dbReference>
<dbReference type="Proteomes" id="UP000784294">
    <property type="component" value="Unassembled WGS sequence"/>
</dbReference>
<organism evidence="2 3">
    <name type="scientific">Protopolystoma xenopodis</name>
    <dbReference type="NCBI Taxonomy" id="117903"/>
    <lineage>
        <taxon>Eukaryota</taxon>
        <taxon>Metazoa</taxon>
        <taxon>Spiralia</taxon>
        <taxon>Lophotrochozoa</taxon>
        <taxon>Platyhelminthes</taxon>
        <taxon>Monogenea</taxon>
        <taxon>Polyopisthocotylea</taxon>
        <taxon>Polystomatidea</taxon>
        <taxon>Polystomatidae</taxon>
        <taxon>Protopolystoma</taxon>
    </lineage>
</organism>